<dbReference type="InterPro" id="IPR012337">
    <property type="entry name" value="RNaseH-like_sf"/>
</dbReference>
<dbReference type="Gene3D" id="3.30.420.10">
    <property type="entry name" value="Ribonuclease H-like superfamily/Ribonuclease H"/>
    <property type="match status" value="1"/>
</dbReference>
<dbReference type="PANTHER" id="PTHR37984">
    <property type="entry name" value="PROTEIN CBG26694"/>
    <property type="match status" value="1"/>
</dbReference>
<dbReference type="InterPro" id="IPR050951">
    <property type="entry name" value="Retrovirus_Pol_polyprotein"/>
</dbReference>
<proteinExistence type="predicted"/>
<evidence type="ECO:0000259" key="2">
    <source>
        <dbReference type="PROSITE" id="PS50994"/>
    </source>
</evidence>
<evidence type="ECO:0000256" key="1">
    <source>
        <dbReference type="ARBA" id="ARBA00022884"/>
    </source>
</evidence>
<dbReference type="SUPFAM" id="SSF53098">
    <property type="entry name" value="Ribonuclease H-like"/>
    <property type="match status" value="1"/>
</dbReference>
<gene>
    <name evidence="3" type="ORF">O181_032947</name>
</gene>
<dbReference type="GO" id="GO:0003723">
    <property type="term" value="F:RNA binding"/>
    <property type="evidence" value="ECO:0007669"/>
    <property type="project" value="UniProtKB-KW"/>
</dbReference>
<evidence type="ECO:0000313" key="3">
    <source>
        <dbReference type="EMBL" id="MBW0493232.1"/>
    </source>
</evidence>
<organism evidence="3 4">
    <name type="scientific">Austropuccinia psidii MF-1</name>
    <dbReference type="NCBI Taxonomy" id="1389203"/>
    <lineage>
        <taxon>Eukaryota</taxon>
        <taxon>Fungi</taxon>
        <taxon>Dikarya</taxon>
        <taxon>Basidiomycota</taxon>
        <taxon>Pucciniomycotina</taxon>
        <taxon>Pucciniomycetes</taxon>
        <taxon>Pucciniales</taxon>
        <taxon>Sphaerophragmiaceae</taxon>
        <taxon>Austropuccinia</taxon>
    </lineage>
</organism>
<keyword evidence="1" id="KW-0694">RNA-binding</keyword>
<dbReference type="Proteomes" id="UP000765509">
    <property type="component" value="Unassembled WGS sequence"/>
</dbReference>
<evidence type="ECO:0000313" key="4">
    <source>
        <dbReference type="Proteomes" id="UP000765509"/>
    </source>
</evidence>
<keyword evidence="4" id="KW-1185">Reference proteome</keyword>
<dbReference type="PROSITE" id="PS50994">
    <property type="entry name" value="INTEGRASE"/>
    <property type="match status" value="1"/>
</dbReference>
<dbReference type="InterPro" id="IPR001584">
    <property type="entry name" value="Integrase_cat-core"/>
</dbReference>
<dbReference type="GO" id="GO:0015074">
    <property type="term" value="P:DNA integration"/>
    <property type="evidence" value="ECO:0007669"/>
    <property type="project" value="InterPro"/>
</dbReference>
<name>A0A9Q3D3L2_9BASI</name>
<protein>
    <recommendedName>
        <fullName evidence="2">Integrase catalytic domain-containing protein</fullName>
    </recommendedName>
</protein>
<reference evidence="3" key="1">
    <citation type="submission" date="2021-03" db="EMBL/GenBank/DDBJ databases">
        <title>Draft genome sequence of rust myrtle Austropuccinia psidii MF-1, a brazilian biotype.</title>
        <authorList>
            <person name="Quecine M.C."/>
            <person name="Pachon D.M.R."/>
            <person name="Bonatelli M.L."/>
            <person name="Correr F.H."/>
            <person name="Franceschini L.M."/>
            <person name="Leite T.F."/>
            <person name="Margarido G.R.A."/>
            <person name="Almeida C.A."/>
            <person name="Ferrarezi J.A."/>
            <person name="Labate C.A."/>
        </authorList>
    </citation>
    <scope>NUCLEOTIDE SEQUENCE</scope>
    <source>
        <strain evidence="3">MF-1</strain>
    </source>
</reference>
<feature type="domain" description="Integrase catalytic" evidence="2">
    <location>
        <begin position="1"/>
        <end position="100"/>
    </location>
</feature>
<dbReference type="AlphaFoldDB" id="A0A9Q3D3L2"/>
<dbReference type="GO" id="GO:0005634">
    <property type="term" value="C:nucleus"/>
    <property type="evidence" value="ECO:0007669"/>
    <property type="project" value="UniProtKB-ARBA"/>
</dbReference>
<accession>A0A9Q3D3L2</accession>
<dbReference type="InterPro" id="IPR036397">
    <property type="entry name" value="RNaseH_sf"/>
</dbReference>
<sequence>MSDRDPKFKSALWTNLHERLSTKLLFLTAYHPQTYGLAERMIQTPEDTIRKFCAYGLELKDSDAFTHYWCTLIPELQLAYKTYIHPPTGKSPAMLEKGWNPKLPVDTLNMYDALEYSKQKWDESPKTPEFKVVDLILVSTLNFNNITGPKKLEDSLAQTFIIKALHGKNTVKVQLSGELENKHPAFPFSLIKNYTSSNKELFPLRSKTPLEVPDLIKVRQKSTESLERKKT</sequence>
<comment type="caution">
    <text evidence="3">The sequence shown here is derived from an EMBL/GenBank/DDBJ whole genome shotgun (WGS) entry which is preliminary data.</text>
</comment>
<dbReference type="EMBL" id="AVOT02011973">
    <property type="protein sequence ID" value="MBW0493232.1"/>
    <property type="molecule type" value="Genomic_DNA"/>
</dbReference>
<dbReference type="PANTHER" id="PTHR37984:SF5">
    <property type="entry name" value="PROTEIN NYNRIN-LIKE"/>
    <property type="match status" value="1"/>
</dbReference>